<evidence type="ECO:0000313" key="3">
    <source>
        <dbReference type="EMBL" id="KHF44020.1"/>
    </source>
</evidence>
<dbReference type="RefSeq" id="WP_037310889.1">
    <property type="nucleotide sequence ID" value="NZ_FOWS01000007.1"/>
</dbReference>
<comment type="caution">
    <text evidence="3">The sequence shown here is derived from an EMBL/GenBank/DDBJ whole genome shotgun (WGS) entry which is preliminary data.</text>
</comment>
<protein>
    <submittedName>
        <fullName evidence="3">Uncharacterized protein</fullName>
    </submittedName>
</protein>
<accession>A0A837D903</accession>
<evidence type="ECO:0000313" key="4">
    <source>
        <dbReference type="Proteomes" id="UP000030848"/>
    </source>
</evidence>
<keyword evidence="2" id="KW-1133">Transmembrane helix</keyword>
<organism evidence="3 4">
    <name type="scientific">Saccharomonospora viridis</name>
    <dbReference type="NCBI Taxonomy" id="1852"/>
    <lineage>
        <taxon>Bacteria</taxon>
        <taxon>Bacillati</taxon>
        <taxon>Actinomycetota</taxon>
        <taxon>Actinomycetes</taxon>
        <taxon>Pseudonocardiales</taxon>
        <taxon>Pseudonocardiaceae</taxon>
        <taxon>Saccharomonospora</taxon>
    </lineage>
</organism>
<reference evidence="3 4" key="1">
    <citation type="submission" date="2014-10" db="EMBL/GenBank/DDBJ databases">
        <title>Genome sequence of Micropolyspora internatus JCM3315.</title>
        <authorList>
            <person name="Shin S.-K."/>
            <person name="Yi H."/>
        </authorList>
    </citation>
    <scope>NUCLEOTIDE SEQUENCE [LARGE SCALE GENOMIC DNA]</scope>
    <source>
        <strain evidence="3 4">JCM 3315</strain>
    </source>
</reference>
<keyword evidence="2" id="KW-0472">Membrane</keyword>
<keyword evidence="2" id="KW-0812">Transmembrane</keyword>
<dbReference type="AlphaFoldDB" id="A0A837D903"/>
<dbReference type="Proteomes" id="UP000030848">
    <property type="component" value="Unassembled WGS sequence"/>
</dbReference>
<gene>
    <name evidence="3" type="ORF">MINT15_23250</name>
</gene>
<feature type="transmembrane region" description="Helical" evidence="2">
    <location>
        <begin position="26"/>
        <end position="45"/>
    </location>
</feature>
<proteinExistence type="predicted"/>
<evidence type="ECO:0000256" key="1">
    <source>
        <dbReference type="SAM" id="MobiDB-lite"/>
    </source>
</evidence>
<dbReference type="OrthoDB" id="3555448at2"/>
<sequence>MPIRTNRGRAAVYRRLWGWPMRSPTHLMGTIILVAAIMIAAGMLVPRLLDDGGTGVASADGPESTADSVPVVSDTGADPTLDREVLPTRLSEPLATPTSAKPAPEALRVAKRWVTAWATPPEDGSVDSWLEGLRPYTTEEFLPQLRTVDPANIPATKVVGEPEVHESYTSSVQVEVATDGPTLLVTVIETDTGWRVTDYSENSG</sequence>
<dbReference type="EMBL" id="JRZE01000004">
    <property type="protein sequence ID" value="KHF44020.1"/>
    <property type="molecule type" value="Genomic_DNA"/>
</dbReference>
<evidence type="ECO:0000256" key="2">
    <source>
        <dbReference type="SAM" id="Phobius"/>
    </source>
</evidence>
<feature type="region of interest" description="Disordered" evidence="1">
    <location>
        <begin position="54"/>
        <end position="101"/>
    </location>
</feature>
<name>A0A837D903_9PSEU</name>